<name>A0A7K1GMV5_9FLAO</name>
<accession>A0A7K1GMV5</accession>
<organism evidence="4 5">
    <name type="scientific">Myroides pelagicus</name>
    <dbReference type="NCBI Taxonomy" id="270914"/>
    <lineage>
        <taxon>Bacteria</taxon>
        <taxon>Pseudomonadati</taxon>
        <taxon>Bacteroidota</taxon>
        <taxon>Flavobacteriia</taxon>
        <taxon>Flavobacteriales</taxon>
        <taxon>Flavobacteriaceae</taxon>
        <taxon>Myroides</taxon>
    </lineage>
</organism>
<feature type="transmembrane region" description="Helical" evidence="1">
    <location>
        <begin position="406"/>
        <end position="425"/>
    </location>
</feature>
<comment type="caution">
    <text evidence="4">The sequence shown here is derived from an EMBL/GenBank/DDBJ whole genome shotgun (WGS) entry which is preliminary data.</text>
</comment>
<dbReference type="Pfam" id="PF13239">
    <property type="entry name" value="2TM"/>
    <property type="match status" value="1"/>
</dbReference>
<feature type="transmembrane region" description="Helical" evidence="1">
    <location>
        <begin position="82"/>
        <end position="104"/>
    </location>
</feature>
<keyword evidence="5" id="KW-1185">Reference proteome</keyword>
<keyword evidence="1" id="KW-0812">Transmembrane</keyword>
<gene>
    <name evidence="4" type="ORF">GJV77_10070</name>
</gene>
<dbReference type="RefSeq" id="WP_155036227.1">
    <property type="nucleotide sequence ID" value="NZ_JAYMMG010000032.1"/>
</dbReference>
<proteinExistence type="predicted"/>
<evidence type="ECO:0000259" key="3">
    <source>
        <dbReference type="Pfam" id="PF13239"/>
    </source>
</evidence>
<dbReference type="OrthoDB" id="9809908at2"/>
<sequence>MSTTRQQDSRPGDIFKIVLLAFVAYVLFKTILKLHGLDFPLYIGYLIFFGGFFVLINKFLSDRYTDLINTMLREDEKSVNKLTFYCSFAFFWVFFFLSLMIKMFHVVIIQESRSFETIIFNGNFRAVLNFAFLLTIVYAFYIYTRLNAMAKNQQIVQQKVITGAVSAQFESLKNQLDPHFLFNSLNVLGALIEEDQEKAVAFNQSLSRTYRYILDQKNKELVPLEEELAFAKMYIELLQMRFEDSLTFEFPEAIKQEGAKVVPLSLQLLLENVIKHNKATSSKPVHIVIKEEAEGYLTVRNNLNKKTIIDTRKGIGLENIATRYSLLTSKPIKVEETEDFFSVKIPILTKKLEHMKIIDVQESDQELLIEAKKKIEEYKKFYAHLTSFILVSAFLIMINLMTYDGFMWSFIPLFAWGIAVGSHAMKVYNYNLFLGKDWEDKKVREYMNERKNDNANWQ</sequence>
<feature type="domain" description="2TM" evidence="3">
    <location>
        <begin position="370"/>
        <end position="448"/>
    </location>
</feature>
<dbReference type="PANTHER" id="PTHR34220">
    <property type="entry name" value="SENSOR HISTIDINE KINASE YPDA"/>
    <property type="match status" value="1"/>
</dbReference>
<dbReference type="EMBL" id="WMJY01000021">
    <property type="protein sequence ID" value="MTH30242.1"/>
    <property type="molecule type" value="Genomic_DNA"/>
</dbReference>
<dbReference type="InterPro" id="IPR036890">
    <property type="entry name" value="HATPase_C_sf"/>
</dbReference>
<dbReference type="InterPro" id="IPR025698">
    <property type="entry name" value="2TM_dom"/>
</dbReference>
<dbReference type="Pfam" id="PF06580">
    <property type="entry name" value="His_kinase"/>
    <property type="match status" value="1"/>
</dbReference>
<evidence type="ECO:0000313" key="4">
    <source>
        <dbReference type="EMBL" id="MTH30242.1"/>
    </source>
</evidence>
<dbReference type="InterPro" id="IPR050640">
    <property type="entry name" value="Bact_2-comp_sensor_kinase"/>
</dbReference>
<dbReference type="Gene3D" id="3.30.565.10">
    <property type="entry name" value="Histidine kinase-like ATPase, C-terminal domain"/>
    <property type="match status" value="1"/>
</dbReference>
<evidence type="ECO:0000313" key="5">
    <source>
        <dbReference type="Proteomes" id="UP000488936"/>
    </source>
</evidence>
<evidence type="ECO:0000259" key="2">
    <source>
        <dbReference type="Pfam" id="PF06580"/>
    </source>
</evidence>
<dbReference type="InterPro" id="IPR010559">
    <property type="entry name" value="Sig_transdc_His_kin_internal"/>
</dbReference>
<feature type="domain" description="Signal transduction histidine kinase internal region" evidence="2">
    <location>
        <begin position="167"/>
        <end position="246"/>
    </location>
</feature>
<keyword evidence="4" id="KW-0418">Kinase</keyword>
<dbReference type="GO" id="GO:0000155">
    <property type="term" value="F:phosphorelay sensor kinase activity"/>
    <property type="evidence" value="ECO:0007669"/>
    <property type="project" value="InterPro"/>
</dbReference>
<dbReference type="AlphaFoldDB" id="A0A7K1GMV5"/>
<dbReference type="PANTHER" id="PTHR34220:SF7">
    <property type="entry name" value="SENSOR HISTIDINE KINASE YPDA"/>
    <property type="match status" value="1"/>
</dbReference>
<feature type="transmembrane region" description="Helical" evidence="1">
    <location>
        <begin position="124"/>
        <end position="143"/>
    </location>
</feature>
<feature type="transmembrane region" description="Helical" evidence="1">
    <location>
        <begin position="381"/>
        <end position="400"/>
    </location>
</feature>
<dbReference type="Proteomes" id="UP000488936">
    <property type="component" value="Unassembled WGS sequence"/>
</dbReference>
<keyword evidence="1" id="KW-1133">Transmembrane helix</keyword>
<evidence type="ECO:0000256" key="1">
    <source>
        <dbReference type="SAM" id="Phobius"/>
    </source>
</evidence>
<feature type="transmembrane region" description="Helical" evidence="1">
    <location>
        <begin position="40"/>
        <end position="61"/>
    </location>
</feature>
<reference evidence="4 5" key="1">
    <citation type="journal article" date="2006" name="Int. J. Syst. Evol. Microbiol.">
        <title>Myroides pelagicus sp. nov., isolated from seawater in Thailand.</title>
        <authorList>
            <person name="Yoon J."/>
            <person name="Maneerat S."/>
            <person name="Kawai F."/>
            <person name="Yokota A."/>
        </authorList>
    </citation>
    <scope>NUCLEOTIDE SEQUENCE [LARGE SCALE GENOMIC DNA]</scope>
    <source>
        <strain evidence="4 5">SM1T</strain>
    </source>
</reference>
<keyword evidence="1" id="KW-0472">Membrane</keyword>
<dbReference type="GO" id="GO:0016020">
    <property type="term" value="C:membrane"/>
    <property type="evidence" value="ECO:0007669"/>
    <property type="project" value="InterPro"/>
</dbReference>
<keyword evidence="4" id="KW-0808">Transferase</keyword>
<feature type="transmembrane region" description="Helical" evidence="1">
    <location>
        <begin position="12"/>
        <end position="28"/>
    </location>
</feature>
<protein>
    <submittedName>
        <fullName evidence="4">Histidine kinase</fullName>
    </submittedName>
</protein>